<keyword evidence="4 5" id="KW-0472">Membrane</keyword>
<reference evidence="8" key="1">
    <citation type="submission" date="2016-03" db="EMBL/GenBank/DDBJ databases">
        <authorList>
            <person name="Ploux O."/>
        </authorList>
    </citation>
    <scope>NUCLEOTIDE SEQUENCE [LARGE SCALE GENOMIC DNA]</scope>
    <source>
        <strain evidence="8">UK7</strain>
    </source>
</reference>
<sequence>MILTDLLSLCLRIGELAFSAVVAGLNGEYLHTTVETRRGSTNARKRFIYLEVVAALGILFSLLFLLPFASSFLHWPADFFTSILFIVAFALLAHYDQKCGSVWNWKGITEGGACDKFKATMAFTFLAAVFFFVSAILGCLVSRRRTKAARVDTNTHATNGRRKWYRRY</sequence>
<comment type="caution">
    <text evidence="7">The sequence shown here is derived from an EMBL/GenBank/DDBJ whole genome shotgun (WGS) entry which is preliminary data.</text>
</comment>
<accession>A0A1E1JUI6</accession>
<feature type="transmembrane region" description="Helical" evidence="5">
    <location>
        <begin position="121"/>
        <end position="141"/>
    </location>
</feature>
<evidence type="ECO:0000313" key="8">
    <source>
        <dbReference type="Proteomes" id="UP000178129"/>
    </source>
</evidence>
<proteinExistence type="predicted"/>
<keyword evidence="3 5" id="KW-1133">Transmembrane helix</keyword>
<dbReference type="GO" id="GO:0016020">
    <property type="term" value="C:membrane"/>
    <property type="evidence" value="ECO:0007669"/>
    <property type="project" value="UniProtKB-SubCell"/>
</dbReference>
<evidence type="ECO:0000256" key="5">
    <source>
        <dbReference type="SAM" id="Phobius"/>
    </source>
</evidence>
<evidence type="ECO:0000259" key="6">
    <source>
        <dbReference type="Pfam" id="PF01284"/>
    </source>
</evidence>
<organism evidence="7 8">
    <name type="scientific">Rhynchosporium graminicola</name>
    <dbReference type="NCBI Taxonomy" id="2792576"/>
    <lineage>
        <taxon>Eukaryota</taxon>
        <taxon>Fungi</taxon>
        <taxon>Dikarya</taxon>
        <taxon>Ascomycota</taxon>
        <taxon>Pezizomycotina</taxon>
        <taxon>Leotiomycetes</taxon>
        <taxon>Helotiales</taxon>
        <taxon>Ploettnerulaceae</taxon>
        <taxon>Rhynchosporium</taxon>
    </lineage>
</organism>
<evidence type="ECO:0000256" key="2">
    <source>
        <dbReference type="ARBA" id="ARBA00022692"/>
    </source>
</evidence>
<dbReference type="EMBL" id="FJUW01000001">
    <property type="protein sequence ID" value="CZS87914.1"/>
    <property type="molecule type" value="Genomic_DNA"/>
</dbReference>
<feature type="transmembrane region" description="Helical" evidence="5">
    <location>
        <begin position="47"/>
        <end position="68"/>
    </location>
</feature>
<keyword evidence="2 5" id="KW-0812">Transmembrane</keyword>
<gene>
    <name evidence="7" type="ORF">RCO7_00905</name>
</gene>
<comment type="subcellular location">
    <subcellularLocation>
        <location evidence="1">Membrane</location>
        <topology evidence="1">Multi-pass membrane protein</topology>
    </subcellularLocation>
</comment>
<evidence type="ECO:0000256" key="3">
    <source>
        <dbReference type="ARBA" id="ARBA00022989"/>
    </source>
</evidence>
<dbReference type="PANTHER" id="PTHR39608">
    <property type="entry name" value="INTEGRAL MEMBRANE PROTEIN (AFU_ORTHOLOGUE AFUA_5G08640)"/>
    <property type="match status" value="1"/>
</dbReference>
<feature type="domain" description="MARVEL" evidence="6">
    <location>
        <begin position="8"/>
        <end position="137"/>
    </location>
</feature>
<dbReference type="PANTHER" id="PTHR39608:SF1">
    <property type="entry name" value="INTEGRAL MEMBRANE PROTEIN (AFU_ORTHOLOGUE AFUA_5G08640)"/>
    <property type="match status" value="1"/>
</dbReference>
<dbReference type="AlphaFoldDB" id="A0A1E1JUI6"/>
<dbReference type="Proteomes" id="UP000178129">
    <property type="component" value="Unassembled WGS sequence"/>
</dbReference>
<evidence type="ECO:0000256" key="4">
    <source>
        <dbReference type="ARBA" id="ARBA00023136"/>
    </source>
</evidence>
<dbReference type="InParanoid" id="A0A1E1JUI6"/>
<evidence type="ECO:0000313" key="7">
    <source>
        <dbReference type="EMBL" id="CZS87914.1"/>
    </source>
</evidence>
<protein>
    <submittedName>
        <fullName evidence="7">Related to integral membrane protein</fullName>
    </submittedName>
</protein>
<dbReference type="InterPro" id="IPR008253">
    <property type="entry name" value="Marvel"/>
</dbReference>
<name>A0A1E1JUI6_9HELO</name>
<dbReference type="Pfam" id="PF01284">
    <property type="entry name" value="MARVEL"/>
    <property type="match status" value="1"/>
</dbReference>
<keyword evidence="8" id="KW-1185">Reference proteome</keyword>
<evidence type="ECO:0000256" key="1">
    <source>
        <dbReference type="ARBA" id="ARBA00004141"/>
    </source>
</evidence>